<feature type="domain" description="Cupin type-2" evidence="1">
    <location>
        <begin position="32"/>
        <end position="98"/>
    </location>
</feature>
<dbReference type="EMBL" id="JBEOKT010000016">
    <property type="protein sequence ID" value="MER2998985.1"/>
    <property type="molecule type" value="Genomic_DNA"/>
</dbReference>
<keyword evidence="3" id="KW-1185">Reference proteome</keyword>
<gene>
    <name evidence="2" type="ORF">ABS362_15635</name>
</gene>
<organism evidence="2 3">
    <name type="scientific">Pontibacter populi</name>
    <dbReference type="NCBI Taxonomy" id="890055"/>
    <lineage>
        <taxon>Bacteria</taxon>
        <taxon>Pseudomonadati</taxon>
        <taxon>Bacteroidota</taxon>
        <taxon>Cytophagia</taxon>
        <taxon>Cytophagales</taxon>
        <taxon>Hymenobacteraceae</taxon>
        <taxon>Pontibacter</taxon>
    </lineage>
</organism>
<dbReference type="RefSeq" id="WP_350413519.1">
    <property type="nucleotide sequence ID" value="NZ_JBEOKT010000016.1"/>
</dbReference>
<dbReference type="Gene3D" id="2.60.120.10">
    <property type="entry name" value="Jelly Rolls"/>
    <property type="match status" value="1"/>
</dbReference>
<sequence>MLNRTIYNPLAKDKVTFLETEEDTGGAYELVEVELAPGGGVSLHYHTSLVEEFEPITGPLGIELDSKRLQVFPGQIAVAPVNSLHRFYNPSQTETILFKVYIRPARNFEKTLRIAYGLVNDGKVNRKGIPKSIWHMALLFHYGESYLPGIPLFLQKRVFGFLAFLATKLGKDKALEKYWVGERINGSDHFQKMAINNTPLL</sequence>
<reference evidence="2 3" key="1">
    <citation type="submission" date="2024-06" db="EMBL/GenBank/DDBJ databases">
        <title>Pontibacter populi HYL7-15.</title>
        <authorList>
            <person name="Kim M.K."/>
        </authorList>
    </citation>
    <scope>NUCLEOTIDE SEQUENCE [LARGE SCALE GENOMIC DNA]</scope>
    <source>
        <strain evidence="2 3">HYL7-15</strain>
    </source>
</reference>
<dbReference type="InterPro" id="IPR013096">
    <property type="entry name" value="Cupin_2"/>
</dbReference>
<name>A0ABV1RX95_9BACT</name>
<dbReference type="Pfam" id="PF07883">
    <property type="entry name" value="Cupin_2"/>
    <property type="match status" value="1"/>
</dbReference>
<dbReference type="InterPro" id="IPR014710">
    <property type="entry name" value="RmlC-like_jellyroll"/>
</dbReference>
<protein>
    <submittedName>
        <fullName evidence="2">Cupin domain-containing protein</fullName>
    </submittedName>
</protein>
<dbReference type="SUPFAM" id="SSF51182">
    <property type="entry name" value="RmlC-like cupins"/>
    <property type="match status" value="1"/>
</dbReference>
<evidence type="ECO:0000313" key="2">
    <source>
        <dbReference type="EMBL" id="MER2998985.1"/>
    </source>
</evidence>
<evidence type="ECO:0000313" key="3">
    <source>
        <dbReference type="Proteomes" id="UP001476807"/>
    </source>
</evidence>
<dbReference type="PANTHER" id="PTHR36440">
    <property type="entry name" value="PUTATIVE (AFU_ORTHOLOGUE AFUA_8G07350)-RELATED"/>
    <property type="match status" value="1"/>
</dbReference>
<comment type="caution">
    <text evidence="2">The sequence shown here is derived from an EMBL/GenBank/DDBJ whole genome shotgun (WGS) entry which is preliminary data.</text>
</comment>
<dbReference type="PANTHER" id="PTHR36440:SF1">
    <property type="entry name" value="PUTATIVE (AFU_ORTHOLOGUE AFUA_8G07350)-RELATED"/>
    <property type="match status" value="1"/>
</dbReference>
<dbReference type="Proteomes" id="UP001476807">
    <property type="component" value="Unassembled WGS sequence"/>
</dbReference>
<dbReference type="InterPro" id="IPR053146">
    <property type="entry name" value="QDO-like"/>
</dbReference>
<proteinExistence type="predicted"/>
<dbReference type="InterPro" id="IPR011051">
    <property type="entry name" value="RmlC_Cupin_sf"/>
</dbReference>
<accession>A0ABV1RX95</accession>
<evidence type="ECO:0000259" key="1">
    <source>
        <dbReference type="Pfam" id="PF07883"/>
    </source>
</evidence>